<accession>A0A8J4B5Y7</accession>
<feature type="compositionally biased region" description="Basic and acidic residues" evidence="1">
    <location>
        <begin position="145"/>
        <end position="155"/>
    </location>
</feature>
<reference evidence="2" key="1">
    <citation type="journal article" date="2021" name="Proc. Natl. Acad. Sci. U.S.A.">
        <title>Three genomes in the algal genus Volvox reveal the fate of a haploid sex-determining region after a transition to homothallism.</title>
        <authorList>
            <person name="Yamamoto K."/>
            <person name="Hamaji T."/>
            <person name="Kawai-Toyooka H."/>
            <person name="Matsuzaki R."/>
            <person name="Takahashi F."/>
            <person name="Nishimura Y."/>
            <person name="Kawachi M."/>
            <person name="Noguchi H."/>
            <person name="Minakuchi Y."/>
            <person name="Umen J.G."/>
            <person name="Toyoda A."/>
            <person name="Nozaki H."/>
        </authorList>
    </citation>
    <scope>NUCLEOTIDE SEQUENCE</scope>
    <source>
        <strain evidence="2">NIES-3780</strain>
    </source>
</reference>
<comment type="caution">
    <text evidence="2">The sequence shown here is derived from an EMBL/GenBank/DDBJ whole genome shotgun (WGS) entry which is preliminary data.</text>
</comment>
<gene>
    <name evidence="2" type="ORF">Vafri_10463</name>
</gene>
<evidence type="ECO:0000313" key="2">
    <source>
        <dbReference type="EMBL" id="GIL54764.1"/>
    </source>
</evidence>
<protein>
    <submittedName>
        <fullName evidence="2">Uncharacterized protein</fullName>
    </submittedName>
</protein>
<dbReference type="Proteomes" id="UP000747399">
    <property type="component" value="Unassembled WGS sequence"/>
</dbReference>
<feature type="region of interest" description="Disordered" evidence="1">
    <location>
        <begin position="90"/>
        <end position="174"/>
    </location>
</feature>
<name>A0A8J4B5Y7_9CHLO</name>
<keyword evidence="3" id="KW-1185">Reference proteome</keyword>
<evidence type="ECO:0000313" key="3">
    <source>
        <dbReference type="Proteomes" id="UP000747399"/>
    </source>
</evidence>
<sequence>MTRYINCGSAVVLPTEPAWPFGTRHREPELPAGPGTGKYPGAVDSWNAGTALYGRSSGRSGELERPWQYSSLPYSGGRYLKPDYLSQNPKAPAYGFGQRTGKGDAPTPGVGAYSPNTNTFNFPKMAHSVWGPPPRGRPPSAPIRPRPEPETEDRRKPKPNSAMPGATFKGKNFPGWPTDGPGPAYKPCCGGHCCDMCEKYKGVSFGIRHHIHQEPVTPAPGYYRVAESSLGAAAAGRTAEYDGTTYYHKPGRKDHSYANGLRP</sequence>
<dbReference type="EMBL" id="BNCO01000019">
    <property type="protein sequence ID" value="GIL54764.1"/>
    <property type="molecule type" value="Genomic_DNA"/>
</dbReference>
<organism evidence="2 3">
    <name type="scientific">Volvox africanus</name>
    <dbReference type="NCBI Taxonomy" id="51714"/>
    <lineage>
        <taxon>Eukaryota</taxon>
        <taxon>Viridiplantae</taxon>
        <taxon>Chlorophyta</taxon>
        <taxon>core chlorophytes</taxon>
        <taxon>Chlorophyceae</taxon>
        <taxon>CS clade</taxon>
        <taxon>Chlamydomonadales</taxon>
        <taxon>Volvocaceae</taxon>
        <taxon>Volvox</taxon>
    </lineage>
</organism>
<proteinExistence type="predicted"/>
<feature type="compositionally biased region" description="Pro residues" evidence="1">
    <location>
        <begin position="131"/>
        <end position="144"/>
    </location>
</feature>
<evidence type="ECO:0000256" key="1">
    <source>
        <dbReference type="SAM" id="MobiDB-lite"/>
    </source>
</evidence>
<dbReference type="AlphaFoldDB" id="A0A8J4B5Y7"/>